<organism evidence="1">
    <name type="scientific">marine metagenome</name>
    <dbReference type="NCBI Taxonomy" id="408172"/>
    <lineage>
        <taxon>unclassified sequences</taxon>
        <taxon>metagenomes</taxon>
        <taxon>ecological metagenomes</taxon>
    </lineage>
</organism>
<dbReference type="AlphaFoldDB" id="A0A382IAU5"/>
<sequence length="43" mass="4767">VSRHRIDDADDQSIHRYVAHVRRLSSGTALDDEDQVALPGAHS</sequence>
<reference evidence="1" key="1">
    <citation type="submission" date="2018-05" db="EMBL/GenBank/DDBJ databases">
        <authorList>
            <person name="Lanie J.A."/>
            <person name="Ng W.-L."/>
            <person name="Kazmierczak K.M."/>
            <person name="Andrzejewski T.M."/>
            <person name="Davidsen T.M."/>
            <person name="Wayne K.J."/>
            <person name="Tettelin H."/>
            <person name="Glass J.I."/>
            <person name="Rusch D."/>
            <person name="Podicherti R."/>
            <person name="Tsui H.-C.T."/>
            <person name="Winkler M.E."/>
        </authorList>
    </citation>
    <scope>NUCLEOTIDE SEQUENCE</scope>
</reference>
<evidence type="ECO:0000313" key="1">
    <source>
        <dbReference type="EMBL" id="SVB95841.1"/>
    </source>
</evidence>
<dbReference type="EMBL" id="UINC01065801">
    <property type="protein sequence ID" value="SVB95841.1"/>
    <property type="molecule type" value="Genomic_DNA"/>
</dbReference>
<proteinExistence type="predicted"/>
<protein>
    <submittedName>
        <fullName evidence="1">Uncharacterized protein</fullName>
    </submittedName>
</protein>
<accession>A0A382IAU5</accession>
<gene>
    <name evidence="1" type="ORF">METZ01_LOCUS248695</name>
</gene>
<feature type="non-terminal residue" evidence="1">
    <location>
        <position position="1"/>
    </location>
</feature>
<feature type="non-terminal residue" evidence="1">
    <location>
        <position position="43"/>
    </location>
</feature>
<name>A0A382IAU5_9ZZZZ</name>